<accession>A0ABY7R903</accession>
<proteinExistence type="predicted"/>
<name>A0ABY7R903_9PSED</name>
<keyword evidence="2" id="KW-1185">Reference proteome</keyword>
<evidence type="ECO:0000313" key="2">
    <source>
        <dbReference type="Proteomes" id="UP001214301"/>
    </source>
</evidence>
<gene>
    <name evidence="1" type="ORF">PMC74_25635</name>
</gene>
<evidence type="ECO:0000313" key="1">
    <source>
        <dbReference type="EMBL" id="WCI00091.1"/>
    </source>
</evidence>
<organism evidence="1 2">
    <name type="scientific">Pseudomonas capeferrum</name>
    <dbReference type="NCBI Taxonomy" id="1495066"/>
    <lineage>
        <taxon>Bacteria</taxon>
        <taxon>Pseudomonadati</taxon>
        <taxon>Pseudomonadota</taxon>
        <taxon>Gammaproteobacteria</taxon>
        <taxon>Pseudomonadales</taxon>
        <taxon>Pseudomonadaceae</taxon>
        <taxon>Pseudomonas</taxon>
    </lineage>
</organism>
<dbReference type="RefSeq" id="WP_156309962.1">
    <property type="nucleotide sequence ID" value="NZ_CP116669.1"/>
</dbReference>
<dbReference type="Proteomes" id="UP001214301">
    <property type="component" value="Chromosome"/>
</dbReference>
<sequence>MTKKKQTINMMTAQDMMQRISEIVLTFKNQGLAQKLKVAASKALDENNLSALKSLLIIALAAQCDEELINSKVEGEGLFFDPLSKEFLSEFDAEKAIADLNRTVDQIKAGVQKRSNKIDQKLK</sequence>
<reference evidence="1 2" key="1">
    <citation type="journal article" date="2020" name="Front. Microbiol.">
        <title>Toward Biorecycling: Isolation of a Soil Bacterium That Grows on a Polyurethane Oligomer and Monomer.</title>
        <authorList>
            <person name="Espinosa M.J.C."/>
            <person name="Blanco A.C."/>
            <person name="Schmidgall T."/>
            <person name="Atanasoff-Kardjalieff A.K."/>
            <person name="Kappelmeyer U."/>
            <person name="Tischler D."/>
            <person name="Pieper D.H."/>
            <person name="Heipieper H.J."/>
            <person name="Eberlein C."/>
        </authorList>
    </citation>
    <scope>NUCLEOTIDE SEQUENCE [LARGE SCALE GENOMIC DNA]</scope>
    <source>
        <strain evidence="1 2">TDA1</strain>
    </source>
</reference>
<protein>
    <submittedName>
        <fullName evidence="1">Uncharacterized protein</fullName>
    </submittedName>
</protein>
<dbReference type="EMBL" id="CP116669">
    <property type="protein sequence ID" value="WCI00091.1"/>
    <property type="molecule type" value="Genomic_DNA"/>
</dbReference>